<evidence type="ECO:0000256" key="3">
    <source>
        <dbReference type="SAM" id="SignalP"/>
    </source>
</evidence>
<feature type="region of interest" description="Disordered" evidence="2">
    <location>
        <begin position="793"/>
        <end position="819"/>
    </location>
</feature>
<feature type="signal peptide" evidence="3">
    <location>
        <begin position="1"/>
        <end position="24"/>
    </location>
</feature>
<dbReference type="PANTHER" id="PTHR43739:SF5">
    <property type="entry name" value="EXO-ALPHA-SIALIDASE"/>
    <property type="match status" value="1"/>
</dbReference>
<keyword evidence="5" id="KW-0675">Receptor</keyword>
<name>A0A1H5TYY6_9BACT</name>
<reference evidence="5 6" key="1">
    <citation type="submission" date="2016-10" db="EMBL/GenBank/DDBJ databases">
        <authorList>
            <person name="de Groot N.N."/>
        </authorList>
    </citation>
    <scope>NUCLEOTIDE SEQUENCE [LARGE SCALE GENOMIC DNA]</scope>
    <source>
        <strain evidence="5 6">DSM 22489</strain>
    </source>
</reference>
<dbReference type="GO" id="GO:0010411">
    <property type="term" value="P:xyloglucan metabolic process"/>
    <property type="evidence" value="ECO:0007669"/>
    <property type="project" value="TreeGrafter"/>
</dbReference>
<dbReference type="Pfam" id="PF15902">
    <property type="entry name" value="Sortilin-Vps10"/>
    <property type="match status" value="1"/>
</dbReference>
<keyword evidence="6" id="KW-1185">Reference proteome</keyword>
<dbReference type="InterPro" id="IPR015943">
    <property type="entry name" value="WD40/YVTN_repeat-like_dom_sf"/>
</dbReference>
<feature type="chain" id="PRO_5009285567" evidence="3">
    <location>
        <begin position="25"/>
        <end position="1056"/>
    </location>
</feature>
<proteinExistence type="predicted"/>
<dbReference type="Proteomes" id="UP000236728">
    <property type="component" value="Unassembled WGS sequence"/>
</dbReference>
<evidence type="ECO:0000313" key="6">
    <source>
        <dbReference type="Proteomes" id="UP000236728"/>
    </source>
</evidence>
<dbReference type="PANTHER" id="PTHR43739">
    <property type="entry name" value="XYLOGLUCANASE (EUROFUNG)"/>
    <property type="match status" value="1"/>
</dbReference>
<organism evidence="5 6">
    <name type="scientific">Bryocella elongata</name>
    <dbReference type="NCBI Taxonomy" id="863522"/>
    <lineage>
        <taxon>Bacteria</taxon>
        <taxon>Pseudomonadati</taxon>
        <taxon>Acidobacteriota</taxon>
        <taxon>Terriglobia</taxon>
        <taxon>Terriglobales</taxon>
        <taxon>Acidobacteriaceae</taxon>
        <taxon>Bryocella</taxon>
    </lineage>
</organism>
<accession>A0A1H5TYY6</accession>
<evidence type="ECO:0000259" key="4">
    <source>
        <dbReference type="Pfam" id="PF15902"/>
    </source>
</evidence>
<evidence type="ECO:0000256" key="1">
    <source>
        <dbReference type="ARBA" id="ARBA00022737"/>
    </source>
</evidence>
<keyword evidence="3" id="KW-0732">Signal</keyword>
<feature type="domain" description="Sortilin N-terminal" evidence="4">
    <location>
        <begin position="126"/>
        <end position="251"/>
    </location>
</feature>
<evidence type="ECO:0000313" key="5">
    <source>
        <dbReference type="EMBL" id="SEF67388.1"/>
    </source>
</evidence>
<gene>
    <name evidence="5" type="ORF">SAMN05421819_0774</name>
</gene>
<dbReference type="AlphaFoldDB" id="A0A1H5TYY6"/>
<dbReference type="CDD" id="cd15482">
    <property type="entry name" value="Sialidase_non-viral"/>
    <property type="match status" value="2"/>
</dbReference>
<sequence length="1056" mass="115692">MKHASLALLLPIAFLGMLAPNTSAQRGRGGASEGAESWRNIGPDRGGRSLAISGSTARPLEYYFGAVGGGLWKTVDGGVVWKPVTDQKIKSSSVGAVTVAPSNPDIVYVAMGESELRGNVMQGDGVYKTTDGGKTWSHIGLENTQAISRIRVDAKNPDLVYAAVLGHPYGPSPDRGIFKSIDGGKTWKKILYENDHSGAEDLSIDPRNPSTMFATIWDVQRTPWSLSSGGPGSKLYKSTDAGETWKDITRNPGLPSGIDGKIGVTISADSNRIYAIVENAEGGLYRSEDAGATWAKISEDHNIRQRAFYYSRITADPVNKDVLYATNVRFYRSSDAGKTWKPIQQPHGDNHDLWIDPSNPKRMAESNDGGGTVSVDYGETWTPERYPTAQLYHVATTIDVPYQVCGAQQDNTTICVASKGGGNFHNPMEPQGEWMYAVGGGESGYIAPDPKNANIFFAGSQGAMLTRYDRRDGQERDIQPYPFFFSGQPASSMKERWQWTFPIVFDPLNPNTMYASSQHIFKTTNAGKSWDIISPDLTLADPKTLGDSGGPITHDQNGPEIYATVFTIAPSRLEEGTIWSGSDDGLVFLTRDGGKNWNNITPPDLPHYSRISMIDASWQKPGTVYLAANRYQMDDFAPYLFKTDDYGKHWTKIITGIPATDFPRVIREDRVRPGLLFAGTEHSIYVSDDAGAHWRSLAYNLPDTQVSDIVVEKDDLVIATHGRSFYIMDDIDWLRQQTAETAKKSVYLFQPRPAVRNVDEGYIDYYLAKPAKEVSIEILDSTGKVIGTFKSEPADKKKTEGEDAGGGGRNFGPKPPPTKAGVNRFTWNLRYPGAFEFPGMILWGGSAKMGPEAVPGKYEVRLIADGVTETRPLEVKADPRLDVPQDDLKKQFDLAMKINGELSQANIIVAKIRGIRSEYNERLKTTPALKDDAQLKSAADPFLSQLKTIEETIYQVQNASDQDPLNFPIRLNNYIAALGRSVMSGDAAPTAQAYVIDQELSTRLVGQQKEFDDAVKAGLPALNKALAAKHSKPIEIATPVSSSSTNDAGDTEDDNE</sequence>
<dbReference type="InterPro" id="IPR031778">
    <property type="entry name" value="Sortilin_N"/>
</dbReference>
<evidence type="ECO:0000256" key="2">
    <source>
        <dbReference type="SAM" id="MobiDB-lite"/>
    </source>
</evidence>
<dbReference type="RefSeq" id="WP_200821462.1">
    <property type="nucleotide sequence ID" value="NZ_FNVA01000001.1"/>
</dbReference>
<dbReference type="SUPFAM" id="SSF50939">
    <property type="entry name" value="Sialidases"/>
    <property type="match status" value="1"/>
</dbReference>
<dbReference type="InterPro" id="IPR052025">
    <property type="entry name" value="Xyloglucanase_GH74"/>
</dbReference>
<dbReference type="Gene3D" id="2.130.10.10">
    <property type="entry name" value="YVTN repeat-like/Quinoprotein amine dehydrogenase"/>
    <property type="match status" value="3"/>
</dbReference>
<protein>
    <submittedName>
        <fullName evidence="5">Sortilin, neurotensin receptor 3</fullName>
    </submittedName>
</protein>
<keyword evidence="1" id="KW-0677">Repeat</keyword>
<feature type="compositionally biased region" description="Polar residues" evidence="2">
    <location>
        <begin position="1039"/>
        <end position="1048"/>
    </location>
</feature>
<dbReference type="SUPFAM" id="SSF110296">
    <property type="entry name" value="Oligoxyloglucan reducing end-specific cellobiohydrolase"/>
    <property type="match status" value="1"/>
</dbReference>
<dbReference type="InterPro" id="IPR036278">
    <property type="entry name" value="Sialidase_sf"/>
</dbReference>
<dbReference type="EMBL" id="FNVA01000001">
    <property type="protein sequence ID" value="SEF67388.1"/>
    <property type="molecule type" value="Genomic_DNA"/>
</dbReference>
<feature type="region of interest" description="Disordered" evidence="2">
    <location>
        <begin position="1033"/>
        <end position="1056"/>
    </location>
</feature>